<dbReference type="InterPro" id="IPR001254">
    <property type="entry name" value="Trypsin_dom"/>
</dbReference>
<dbReference type="Proteomes" id="UP000006663">
    <property type="component" value="Plasmid pHBOR03"/>
</dbReference>
<reference evidence="2" key="2">
    <citation type="submission" date="2009-08" db="EMBL/GenBank/DDBJ databases">
        <title>The complete plasmid3 of Halogeometricum borinquense DSM 11551.</title>
        <authorList>
            <consortium name="US DOE Joint Genome Institute (JGI-PGF)"/>
            <person name="Lucas S."/>
            <person name="Copeland A."/>
            <person name="Lapidus A."/>
            <person name="Glavina del Rio T."/>
            <person name="Dalin E."/>
            <person name="Tice H."/>
            <person name="Bruce D."/>
            <person name="Goodwin L."/>
            <person name="Pitluck S."/>
            <person name="Kyrpides N."/>
            <person name="Mavromatis K."/>
            <person name="Mikhailova N."/>
            <person name="Anderson I."/>
            <person name="Brettin T."/>
            <person name="Detter J.C."/>
            <person name="Han C."/>
            <person name="Larimer F."/>
            <person name="Land M."/>
            <person name="Hauser L."/>
            <person name="Markowitz V."/>
            <person name="Cheng J.-F."/>
            <person name="Hugenholtz P."/>
            <person name="Woyke T."/>
            <person name="Wu D."/>
            <person name="Tindal B."/>
            <person name="Klenk H.-P."/>
            <person name="Eisen J.A."/>
        </authorList>
    </citation>
    <scope>NUCLEOTIDE SEQUENCE</scope>
    <source>
        <strain evidence="2">PR 3</strain>
        <plasmid evidence="2">pHBOR03</plasmid>
    </source>
</reference>
<gene>
    <name evidence="2" type="ordered locus">Hbor_38490</name>
    <name evidence="3" type="ORF">C499_00410</name>
</gene>
<organism evidence="2 4">
    <name type="scientific">Halogeometricum borinquense (strain ATCC 700274 / DSM 11551 / JCM 10706 / KCTC 4070 / PR3)</name>
    <dbReference type="NCBI Taxonomy" id="469382"/>
    <lineage>
        <taxon>Archaea</taxon>
        <taxon>Methanobacteriati</taxon>
        <taxon>Methanobacteriota</taxon>
        <taxon>Stenosarchaea group</taxon>
        <taxon>Halobacteria</taxon>
        <taxon>Halobacteriales</taxon>
        <taxon>Haloferacaceae</taxon>
        <taxon>Halogeometricum</taxon>
    </lineage>
</organism>
<dbReference type="GO" id="GO:0006508">
    <property type="term" value="P:proteolysis"/>
    <property type="evidence" value="ECO:0007669"/>
    <property type="project" value="InterPro"/>
</dbReference>
<dbReference type="EMBL" id="CP001693">
    <property type="protein sequence ID" value="ADQ69163.1"/>
    <property type="molecule type" value="Genomic_DNA"/>
</dbReference>
<dbReference type="HOGENOM" id="CLU_1178108_0_0_2"/>
<proteinExistence type="predicted"/>
<dbReference type="GO" id="GO:0004252">
    <property type="term" value="F:serine-type endopeptidase activity"/>
    <property type="evidence" value="ECO:0007669"/>
    <property type="project" value="InterPro"/>
</dbReference>
<dbReference type="Gene3D" id="2.40.10.10">
    <property type="entry name" value="Trypsin-like serine proteases"/>
    <property type="match status" value="2"/>
</dbReference>
<dbReference type="SUPFAM" id="SSF50494">
    <property type="entry name" value="Trypsin-like serine proteases"/>
    <property type="match status" value="1"/>
</dbReference>
<dbReference type="InterPro" id="IPR043504">
    <property type="entry name" value="Peptidase_S1_PA_chymotrypsin"/>
</dbReference>
<reference evidence="4" key="1">
    <citation type="journal article" date="2009" name="Stand. Genomic Sci.">
        <title>Complete genome sequence of Halogeometricum borinquense type strain (PR3).</title>
        <authorList>
            <person name="Malfatti S."/>
            <person name="Tindall B.J."/>
            <person name="Schneider S."/>
            <person name="Fahnrich R."/>
            <person name="Lapidus A."/>
            <person name="Labuttii K."/>
            <person name="Copeland A."/>
            <person name="Glavina Del Rio T."/>
            <person name="Nolan M."/>
            <person name="Chen F."/>
            <person name="Lucas S."/>
            <person name="Tice H."/>
            <person name="Cheng J.F."/>
            <person name="Bruce D."/>
            <person name="Goodwin L."/>
            <person name="Pitluck S."/>
            <person name="Anderson I."/>
            <person name="Pati A."/>
            <person name="Ivanova N."/>
            <person name="Mavromatis K."/>
            <person name="Chen A."/>
            <person name="Palaniappan K."/>
            <person name="D'haeseleer P."/>
            <person name="Goker M."/>
            <person name="Bristow J."/>
            <person name="Eisen J.A."/>
            <person name="Markowitz V."/>
            <person name="Hugenholtz P."/>
            <person name="Kyrpides N.C."/>
            <person name="Klenk H.P."/>
            <person name="Chain P."/>
        </authorList>
    </citation>
    <scope>NUCLEOTIDE SEQUENCE [LARGE SCALE GENOMIC DNA]</scope>
    <source>
        <strain evidence="4">ATCC 700274 / DSM 11551 / JCM 10706 / KCTC 4070 / PR3</strain>
        <plasmid evidence="4">pHBOR03</plasmid>
    </source>
</reference>
<dbReference type="InterPro" id="IPR009003">
    <property type="entry name" value="Peptidase_S1_PA"/>
</dbReference>
<geneLocation type="plasmid" evidence="2 4">
    <name>pHBOR03</name>
</geneLocation>
<dbReference type="Pfam" id="PF00089">
    <property type="entry name" value="Trypsin"/>
    <property type="match status" value="1"/>
</dbReference>
<evidence type="ECO:0000313" key="2">
    <source>
        <dbReference type="EMBL" id="ADQ69163.1"/>
    </source>
</evidence>
<accession>E4NVU3</accession>
<name>E4NVU3_HALBP</name>
<evidence type="ECO:0000313" key="5">
    <source>
        <dbReference type="Proteomes" id="UP000011585"/>
    </source>
</evidence>
<evidence type="ECO:0000313" key="4">
    <source>
        <dbReference type="Proteomes" id="UP000006663"/>
    </source>
</evidence>
<keyword evidence="2" id="KW-0614">Plasmid</keyword>
<sequence>MNQIHFWELQICSIHSTRTYTISESYTGWGTAGFPVKDEHGNKRLLTASHLWENKACQSKTGETATQYNQDFGTVAESHTSADFVLLEKTNGSIDLSQEISEEDSTQLVSGWHPKDAVSELVAERRDVRKMGVTTGQTTGTITGMEKTISGDCNDLDGHGIIVDGIDVGKGDSGGPIYRIETIGGVNYAVLAAHTTHFIGSGEQETCTPGDERSIGSSAAGHAWYHKDSEYNLIL</sequence>
<reference evidence="3 5" key="3">
    <citation type="journal article" date="2014" name="PLoS Genet.">
        <title>Phylogenetically driven sequencing of extremely halophilic archaea reveals strategies for static and dynamic osmo-response.</title>
        <authorList>
            <person name="Becker E.A."/>
            <person name="Seitzer P.M."/>
            <person name="Tritt A."/>
            <person name="Larsen D."/>
            <person name="Krusor M."/>
            <person name="Yao A.I."/>
            <person name="Wu D."/>
            <person name="Madern D."/>
            <person name="Eisen J.A."/>
            <person name="Darling A.E."/>
            <person name="Facciotti M.T."/>
        </authorList>
    </citation>
    <scope>NUCLEOTIDE SEQUENCE [LARGE SCALE GENOMIC DNA]</scope>
    <source>
        <strain evidence="3 5">DSM 11551</strain>
    </source>
</reference>
<dbReference type="OrthoDB" id="350708at2157"/>
<dbReference type="GeneID" id="9989459"/>
<dbReference type="AlphaFoldDB" id="E4NVU3"/>
<dbReference type="PATRIC" id="fig|469382.19.peg.76"/>
<evidence type="ECO:0000259" key="1">
    <source>
        <dbReference type="Pfam" id="PF00089"/>
    </source>
</evidence>
<feature type="domain" description="Peptidase S1" evidence="1">
    <location>
        <begin position="42"/>
        <end position="191"/>
    </location>
</feature>
<dbReference type="Proteomes" id="UP000011585">
    <property type="component" value="Unassembled WGS sequence"/>
</dbReference>
<dbReference type="KEGG" id="hbo:Hbor_38490"/>
<dbReference type="EMBL" id="AOHT01000002">
    <property type="protein sequence ID" value="ELY31712.1"/>
    <property type="molecule type" value="Genomic_DNA"/>
</dbReference>
<keyword evidence="4" id="KW-1185">Reference proteome</keyword>
<protein>
    <submittedName>
        <fullName evidence="2">Nucleoside-diphosphate-sugar pyrophosphorylase family protein</fullName>
    </submittedName>
</protein>
<dbReference type="RefSeq" id="WP_006053396.1">
    <property type="nucleotide sequence ID" value="NC_014736.1"/>
</dbReference>
<evidence type="ECO:0000313" key="3">
    <source>
        <dbReference type="EMBL" id="ELY31712.1"/>
    </source>
</evidence>